<dbReference type="GO" id="GO:0046983">
    <property type="term" value="F:protein dimerization activity"/>
    <property type="evidence" value="ECO:0007669"/>
    <property type="project" value="InterPro"/>
</dbReference>
<name>A0A523XUY7_UNCT6</name>
<dbReference type="GO" id="GO:0032259">
    <property type="term" value="P:methylation"/>
    <property type="evidence" value="ECO:0007669"/>
    <property type="project" value="UniProtKB-KW"/>
</dbReference>
<dbReference type="PANTHER" id="PTHR43712:SF2">
    <property type="entry name" value="O-METHYLTRANSFERASE CICE"/>
    <property type="match status" value="1"/>
</dbReference>
<dbReference type="InterPro" id="IPR016461">
    <property type="entry name" value="COMT-like"/>
</dbReference>
<dbReference type="InterPro" id="IPR036390">
    <property type="entry name" value="WH_DNA-bd_sf"/>
</dbReference>
<proteinExistence type="predicted"/>
<accession>A0A523XUY7</accession>
<feature type="domain" description="O-methyltransferase dimerisation" evidence="5">
    <location>
        <begin position="12"/>
        <end position="85"/>
    </location>
</feature>
<dbReference type="PANTHER" id="PTHR43712">
    <property type="entry name" value="PUTATIVE (AFU_ORTHOLOGUE AFUA_4G14580)-RELATED"/>
    <property type="match status" value="1"/>
</dbReference>
<evidence type="ECO:0000259" key="4">
    <source>
        <dbReference type="Pfam" id="PF00891"/>
    </source>
</evidence>
<dbReference type="Pfam" id="PF00891">
    <property type="entry name" value="Methyltransf_2"/>
    <property type="match status" value="1"/>
</dbReference>
<evidence type="ECO:0000313" key="7">
    <source>
        <dbReference type="Proteomes" id="UP000315534"/>
    </source>
</evidence>
<dbReference type="Gene3D" id="3.40.50.150">
    <property type="entry name" value="Vaccinia Virus protein VP39"/>
    <property type="match status" value="1"/>
</dbReference>
<keyword evidence="3" id="KW-0949">S-adenosyl-L-methionine</keyword>
<evidence type="ECO:0008006" key="8">
    <source>
        <dbReference type="Google" id="ProtNLM"/>
    </source>
</evidence>
<feature type="domain" description="O-methyltransferase C-terminal" evidence="4">
    <location>
        <begin position="150"/>
        <end position="219"/>
    </location>
</feature>
<dbReference type="EMBL" id="SOIP01000056">
    <property type="protein sequence ID" value="TET83150.1"/>
    <property type="molecule type" value="Genomic_DNA"/>
</dbReference>
<dbReference type="Proteomes" id="UP000315534">
    <property type="component" value="Unassembled WGS sequence"/>
</dbReference>
<dbReference type="SUPFAM" id="SSF46785">
    <property type="entry name" value="Winged helix' DNA-binding domain"/>
    <property type="match status" value="1"/>
</dbReference>
<dbReference type="InterPro" id="IPR029063">
    <property type="entry name" value="SAM-dependent_MTases_sf"/>
</dbReference>
<evidence type="ECO:0000256" key="2">
    <source>
        <dbReference type="ARBA" id="ARBA00022679"/>
    </source>
</evidence>
<sequence>PDPGPETILKHSISLYSSIAFFVGTQLDIFTVLDKRPMTVEETAAVLDIKPRFLKRLLYALVASEMLTVEDGVFANTEEASRYLVKGKPDFMGDHVLVNPFLKYWMFYAGTITAESLKKGTAVNKFDYSGSTYKDLLNTFRGTMPIAIKAGEELAKRYDFSGYSSMADVGGASGGLAASLVKTFPHLKATVTDLPSVTPVAKTLLEEQGAAGIEVLDWDVLGGPLQPIIRCRGPQGPYSGAVAGAGGSSTDQHRQIRQSWRRYLHSRSHHG</sequence>
<evidence type="ECO:0000259" key="5">
    <source>
        <dbReference type="Pfam" id="PF08100"/>
    </source>
</evidence>
<evidence type="ECO:0000313" key="6">
    <source>
        <dbReference type="EMBL" id="TET83150.1"/>
    </source>
</evidence>
<evidence type="ECO:0000256" key="3">
    <source>
        <dbReference type="ARBA" id="ARBA00022691"/>
    </source>
</evidence>
<gene>
    <name evidence="6" type="ORF">E3J38_00960</name>
</gene>
<dbReference type="Pfam" id="PF08100">
    <property type="entry name" value="Dimerisation"/>
    <property type="match status" value="1"/>
</dbReference>
<dbReference type="AlphaFoldDB" id="A0A523XUY7"/>
<dbReference type="InterPro" id="IPR001077">
    <property type="entry name" value="COMT_C"/>
</dbReference>
<keyword evidence="1" id="KW-0489">Methyltransferase</keyword>
<comment type="caution">
    <text evidence="6">The sequence shown here is derived from an EMBL/GenBank/DDBJ whole genome shotgun (WGS) entry which is preliminary data.</text>
</comment>
<dbReference type="InterPro" id="IPR036388">
    <property type="entry name" value="WH-like_DNA-bd_sf"/>
</dbReference>
<feature type="non-terminal residue" evidence="6">
    <location>
        <position position="1"/>
    </location>
</feature>
<organism evidence="6 7">
    <name type="scientific">candidate division TA06 bacterium</name>
    <dbReference type="NCBI Taxonomy" id="2250710"/>
    <lineage>
        <taxon>Bacteria</taxon>
        <taxon>Bacteria division TA06</taxon>
    </lineage>
</organism>
<dbReference type="GO" id="GO:0008171">
    <property type="term" value="F:O-methyltransferase activity"/>
    <property type="evidence" value="ECO:0007669"/>
    <property type="project" value="InterPro"/>
</dbReference>
<keyword evidence="2" id="KW-0808">Transferase</keyword>
<evidence type="ECO:0000256" key="1">
    <source>
        <dbReference type="ARBA" id="ARBA00022603"/>
    </source>
</evidence>
<reference evidence="6 7" key="1">
    <citation type="submission" date="2019-03" db="EMBL/GenBank/DDBJ databases">
        <title>Metabolic potential of uncultured bacteria and archaea associated with petroleum seepage in deep-sea sediments.</title>
        <authorList>
            <person name="Dong X."/>
            <person name="Hubert C."/>
        </authorList>
    </citation>
    <scope>NUCLEOTIDE SEQUENCE [LARGE SCALE GENOMIC DNA]</scope>
    <source>
        <strain evidence="6">E29_bin36</strain>
    </source>
</reference>
<dbReference type="SUPFAM" id="SSF53335">
    <property type="entry name" value="S-adenosyl-L-methionine-dependent methyltransferases"/>
    <property type="match status" value="1"/>
</dbReference>
<dbReference type="PROSITE" id="PS51683">
    <property type="entry name" value="SAM_OMT_II"/>
    <property type="match status" value="1"/>
</dbReference>
<dbReference type="Gene3D" id="1.10.10.10">
    <property type="entry name" value="Winged helix-like DNA-binding domain superfamily/Winged helix DNA-binding domain"/>
    <property type="match status" value="1"/>
</dbReference>
<protein>
    <recommendedName>
        <fullName evidence="8">O-methyltransferase domain-containing protein</fullName>
    </recommendedName>
</protein>
<dbReference type="InterPro" id="IPR012967">
    <property type="entry name" value="COMT_dimerisation"/>
</dbReference>